<dbReference type="Gene3D" id="3.40.50.1010">
    <property type="entry name" value="5'-nuclease"/>
    <property type="match status" value="1"/>
</dbReference>
<keyword evidence="4" id="KW-1185">Reference proteome</keyword>
<dbReference type="PANTHER" id="PTHR16161:SF0">
    <property type="entry name" value="TRANSCRIPTIONAL PROTEIN SWT1"/>
    <property type="match status" value="1"/>
</dbReference>
<protein>
    <recommendedName>
        <fullName evidence="2">PIN domain-containing protein</fullName>
    </recommendedName>
</protein>
<feature type="compositionally biased region" description="Basic and acidic residues" evidence="1">
    <location>
        <begin position="191"/>
        <end position="204"/>
    </location>
</feature>
<gene>
    <name evidence="3" type="ORF">NQ315_000839</name>
</gene>
<dbReference type="InterPro" id="IPR052626">
    <property type="entry name" value="SWT1_Regulator"/>
</dbReference>
<comment type="caution">
    <text evidence="3">The sequence shown here is derived from an EMBL/GenBank/DDBJ whole genome shotgun (WGS) entry which is preliminary data.</text>
</comment>
<dbReference type="InterPro" id="IPR029060">
    <property type="entry name" value="PIN-like_dom_sf"/>
</dbReference>
<dbReference type="Proteomes" id="UP001159042">
    <property type="component" value="Unassembled WGS sequence"/>
</dbReference>
<evidence type="ECO:0000313" key="3">
    <source>
        <dbReference type="EMBL" id="KAJ8924688.1"/>
    </source>
</evidence>
<feature type="compositionally biased region" description="Polar residues" evidence="1">
    <location>
        <begin position="127"/>
        <end position="139"/>
    </location>
</feature>
<proteinExistence type="predicted"/>
<feature type="region of interest" description="Disordered" evidence="1">
    <location>
        <begin position="87"/>
        <end position="211"/>
    </location>
</feature>
<feature type="compositionally biased region" description="Polar residues" evidence="1">
    <location>
        <begin position="147"/>
        <end position="163"/>
    </location>
</feature>
<organism evidence="3 4">
    <name type="scientific">Exocentrus adspersus</name>
    <dbReference type="NCBI Taxonomy" id="1586481"/>
    <lineage>
        <taxon>Eukaryota</taxon>
        <taxon>Metazoa</taxon>
        <taxon>Ecdysozoa</taxon>
        <taxon>Arthropoda</taxon>
        <taxon>Hexapoda</taxon>
        <taxon>Insecta</taxon>
        <taxon>Pterygota</taxon>
        <taxon>Neoptera</taxon>
        <taxon>Endopterygota</taxon>
        <taxon>Coleoptera</taxon>
        <taxon>Polyphaga</taxon>
        <taxon>Cucujiformia</taxon>
        <taxon>Chrysomeloidea</taxon>
        <taxon>Cerambycidae</taxon>
        <taxon>Lamiinae</taxon>
        <taxon>Acanthocinini</taxon>
        <taxon>Exocentrus</taxon>
    </lineage>
</organism>
<name>A0AAV8WDV7_9CUCU</name>
<sequence>MSLPKEERPKLKAKSFNRFETASAAKIAQEDADVTKRGFKRTRLDDDGSFSSKPKRMCTRFSDPPTATKNLANNRLLRLKEQLRLDLSSTNTVPRKASTPEDSIRNTCTNANISTSPFHPPNEKTSRTSGKSFAANTSTDGKHKTSPYKNYKSTPVSSTSKRNLAQERLRNIKSSLSTNDCSNQTSSNLDEDVHTKPAPKRDLSAFKGIESPPKSVQSRLTLKQSTIKNVVSVSDFHKDSPYAATENLKPTGQSISSSSENMCGSQAANIFGSNSTSTIQRLSDVEHEHSLKYQKCDNFMSFGQSPLKMSEKGVEGVGLNPSSGSSNFLGKQDLAASWIRNCQSEPDNDGGGSAEISTIVEAKPECSRHVKTDEEMEWTNAWPSTEVDLNKNVDESKSSEDETVTKVSEKCKSVCIVVDTNVFISALSKLQDILNLKTAGPVKPIIFIPWMVITELDYMKDSSSNNKLSRNINSAIKFINAALNDKHPQVIGQTVFDVQNQKYIGSSPDDKIISCCIQAAEKYENVILLSNDMNLKNKAMINDITACSSNEIMMRVMSKLAKNTKVQKIMNRMGIMCSSVICDCMKTAYGGVWLKMDMMNHPPWSLVECLKRFRKYWTAVFSEKLLKQFTKTVQDLQDLLETNTCISDDSDEFVEFMKLCVSLCIFLKDIEECRGFIENTLTHITKTA</sequence>
<dbReference type="PANTHER" id="PTHR16161">
    <property type="entry name" value="TRANSCRIPTIONAL PROTEIN SWT1"/>
    <property type="match status" value="1"/>
</dbReference>
<dbReference type="CDD" id="cd18727">
    <property type="entry name" value="PIN_Swt1-like"/>
    <property type="match status" value="1"/>
</dbReference>
<feature type="region of interest" description="Disordered" evidence="1">
    <location>
        <begin position="42"/>
        <end position="69"/>
    </location>
</feature>
<feature type="domain" description="PIN" evidence="2">
    <location>
        <begin position="414"/>
        <end position="537"/>
    </location>
</feature>
<evidence type="ECO:0000256" key="1">
    <source>
        <dbReference type="SAM" id="MobiDB-lite"/>
    </source>
</evidence>
<dbReference type="AlphaFoldDB" id="A0AAV8WDV7"/>
<dbReference type="SMART" id="SM00670">
    <property type="entry name" value="PINc"/>
    <property type="match status" value="1"/>
</dbReference>
<dbReference type="Pfam" id="PF13638">
    <property type="entry name" value="PIN_4"/>
    <property type="match status" value="1"/>
</dbReference>
<dbReference type="GO" id="GO:0005634">
    <property type="term" value="C:nucleus"/>
    <property type="evidence" value="ECO:0007669"/>
    <property type="project" value="TreeGrafter"/>
</dbReference>
<evidence type="ECO:0000259" key="2">
    <source>
        <dbReference type="SMART" id="SM00670"/>
    </source>
</evidence>
<evidence type="ECO:0000313" key="4">
    <source>
        <dbReference type="Proteomes" id="UP001159042"/>
    </source>
</evidence>
<dbReference type="EMBL" id="JANEYG010000002">
    <property type="protein sequence ID" value="KAJ8924688.1"/>
    <property type="molecule type" value="Genomic_DNA"/>
</dbReference>
<dbReference type="SUPFAM" id="SSF88723">
    <property type="entry name" value="PIN domain-like"/>
    <property type="match status" value="1"/>
</dbReference>
<feature type="compositionally biased region" description="Polar residues" evidence="1">
    <location>
        <begin position="172"/>
        <end position="188"/>
    </location>
</feature>
<reference evidence="3 4" key="1">
    <citation type="journal article" date="2023" name="Insect Mol. Biol.">
        <title>Genome sequencing provides insights into the evolution of gene families encoding plant cell wall-degrading enzymes in longhorned beetles.</title>
        <authorList>
            <person name="Shin N.R."/>
            <person name="Okamura Y."/>
            <person name="Kirsch R."/>
            <person name="Pauchet Y."/>
        </authorList>
    </citation>
    <scope>NUCLEOTIDE SEQUENCE [LARGE SCALE GENOMIC DNA]</scope>
    <source>
        <strain evidence="3">EAD_L_NR</strain>
    </source>
</reference>
<dbReference type="InterPro" id="IPR002716">
    <property type="entry name" value="PIN_dom"/>
</dbReference>
<accession>A0AAV8WDV7</accession>
<feature type="compositionally biased region" description="Polar residues" evidence="1">
    <location>
        <begin position="105"/>
        <end position="117"/>
    </location>
</feature>